<dbReference type="EMBL" id="BARS01023314">
    <property type="protein sequence ID" value="GAG10119.1"/>
    <property type="molecule type" value="Genomic_DNA"/>
</dbReference>
<protein>
    <recommendedName>
        <fullName evidence="2">4Fe4S-binding SPASM domain-containing protein</fullName>
    </recommendedName>
</protein>
<dbReference type="InterPro" id="IPR013785">
    <property type="entry name" value="Aldolase_TIM"/>
</dbReference>
<dbReference type="SUPFAM" id="SSF102114">
    <property type="entry name" value="Radical SAM enzymes"/>
    <property type="match status" value="1"/>
</dbReference>
<comment type="caution">
    <text evidence="1">The sequence shown here is derived from an EMBL/GenBank/DDBJ whole genome shotgun (WGS) entry which is preliminary data.</text>
</comment>
<sequence>YNDVKTGFITNGIEFSEEQMKSVVDNCSWCGFSIDAGDKTSFKAVHQVDKFYQVIENMAKLVEMKQERKSNLEITYKFLLHPLNASTIFKASKLAKDIGVDMFQARPVCWDNLYDQTIRKPIDYKSFVDLINVQMEQSSRLTDENFKFYGIRHKFGESFERVINFKKCRATSIMAVYCADGTIQLCHDLRGKKEWILCRHDNPEDILDVWGTKKHLDMIDSIKPENCPRCTFQRYNEIIENVIIEDKMYRDFP</sequence>
<reference evidence="1" key="1">
    <citation type="journal article" date="2014" name="Front. Microbiol.">
        <title>High frequency of phylogenetically diverse reductive dehalogenase-homologous genes in deep subseafloor sedimentary metagenomes.</title>
        <authorList>
            <person name="Kawai M."/>
            <person name="Futagami T."/>
            <person name="Toyoda A."/>
            <person name="Takaki Y."/>
            <person name="Nishi S."/>
            <person name="Hori S."/>
            <person name="Arai W."/>
            <person name="Tsubouchi T."/>
            <person name="Morono Y."/>
            <person name="Uchiyama I."/>
            <person name="Ito T."/>
            <person name="Fujiyama A."/>
            <person name="Inagaki F."/>
            <person name="Takami H."/>
        </authorList>
    </citation>
    <scope>NUCLEOTIDE SEQUENCE</scope>
    <source>
        <strain evidence="1">Expedition CK06-06</strain>
    </source>
</reference>
<dbReference type="Gene3D" id="3.20.20.70">
    <property type="entry name" value="Aldolase class I"/>
    <property type="match status" value="1"/>
</dbReference>
<dbReference type="AlphaFoldDB" id="X0UW93"/>
<dbReference type="InterPro" id="IPR058240">
    <property type="entry name" value="rSAM_sf"/>
</dbReference>
<gene>
    <name evidence="1" type="ORF">S01H1_37134</name>
</gene>
<proteinExistence type="predicted"/>
<feature type="non-terminal residue" evidence="1">
    <location>
        <position position="1"/>
    </location>
</feature>
<organism evidence="1">
    <name type="scientific">marine sediment metagenome</name>
    <dbReference type="NCBI Taxonomy" id="412755"/>
    <lineage>
        <taxon>unclassified sequences</taxon>
        <taxon>metagenomes</taxon>
        <taxon>ecological metagenomes</taxon>
    </lineage>
</organism>
<accession>X0UW93</accession>
<evidence type="ECO:0008006" key="2">
    <source>
        <dbReference type="Google" id="ProtNLM"/>
    </source>
</evidence>
<name>X0UW93_9ZZZZ</name>
<evidence type="ECO:0000313" key="1">
    <source>
        <dbReference type="EMBL" id="GAG10119.1"/>
    </source>
</evidence>